<evidence type="ECO:0000256" key="1">
    <source>
        <dbReference type="SAM" id="SignalP"/>
    </source>
</evidence>
<evidence type="ECO:0008006" key="4">
    <source>
        <dbReference type="Google" id="ProtNLM"/>
    </source>
</evidence>
<keyword evidence="3" id="KW-1185">Reference proteome</keyword>
<feature type="signal peptide" evidence="1">
    <location>
        <begin position="1"/>
        <end position="26"/>
    </location>
</feature>
<evidence type="ECO:0000313" key="3">
    <source>
        <dbReference type="Proteomes" id="UP000321337"/>
    </source>
</evidence>
<dbReference type="EMBL" id="BKAD01000018">
    <property type="protein sequence ID" value="GEP30713.1"/>
    <property type="molecule type" value="Genomic_DNA"/>
</dbReference>
<protein>
    <recommendedName>
        <fullName evidence="4">Porin</fullName>
    </recommendedName>
</protein>
<dbReference type="Gene3D" id="2.40.160.10">
    <property type="entry name" value="Porin"/>
    <property type="match status" value="1"/>
</dbReference>
<dbReference type="SUPFAM" id="SSF56935">
    <property type="entry name" value="Porins"/>
    <property type="match status" value="1"/>
</dbReference>
<dbReference type="Proteomes" id="UP000321337">
    <property type="component" value="Unassembled WGS sequence"/>
</dbReference>
<dbReference type="InterPro" id="IPR023614">
    <property type="entry name" value="Porin_dom_sf"/>
</dbReference>
<reference evidence="2 3" key="1">
    <citation type="submission" date="2019-07" db="EMBL/GenBank/DDBJ databases">
        <title>Whole genome shotgun sequence of Thiobacillus plumbophilus NBRC 107929.</title>
        <authorList>
            <person name="Hosoyama A."/>
            <person name="Uohara A."/>
            <person name="Ohji S."/>
            <person name="Ichikawa N."/>
        </authorList>
    </citation>
    <scope>NUCLEOTIDE SEQUENCE [LARGE SCALE GENOMIC DNA]</scope>
    <source>
        <strain evidence="2 3">NBRC 107929</strain>
    </source>
</reference>
<sequence>MIMYRAKIKMLAVMLTLAGHGMNAGADSLPDGVQVHGFASQAVIGTSHNNFFGATENKASLGFTELGANISWRLNPSLQLSAQAVSRRAGETDNGSPRLDHATLDYLDYTIHASENARYGVYLGKIKNPYGLYNETRDVAFTRPGILLPQSIYLDRVRNFVLSSPGLAVYGDKTLAIGNLSYQFGVIRPDTSDRETEGTFLGMDRPGTIKSDASYIGRILLEPGNGHFKLALTGVSMRAHYQPEVSDTLHAGNIHFDAWVFSGQYNAENWVFTSEYAQNRINAQNFGAFFPNHSATGSSYYVQGTYQLTPGWSALARYDVTYRDKNDKDGQAFSAMTGVPPYSRFAKDLAAGLSYRLGNNWLLRGEFHHVDGTAWLPYSDNPNPAVTTRHWNMWLFQAAYRF</sequence>
<comment type="caution">
    <text evidence="2">The sequence shown here is derived from an EMBL/GenBank/DDBJ whole genome shotgun (WGS) entry which is preliminary data.</text>
</comment>
<keyword evidence="1" id="KW-0732">Signal</keyword>
<gene>
    <name evidence="2" type="ORF">TPL01_18510</name>
</gene>
<accession>A0A512L8B4</accession>
<evidence type="ECO:0000313" key="2">
    <source>
        <dbReference type="EMBL" id="GEP30713.1"/>
    </source>
</evidence>
<feature type="chain" id="PRO_5022119714" description="Porin" evidence="1">
    <location>
        <begin position="27"/>
        <end position="402"/>
    </location>
</feature>
<proteinExistence type="predicted"/>
<organism evidence="2 3">
    <name type="scientific">Sulfuriferula plumbiphila</name>
    <dbReference type="NCBI Taxonomy" id="171865"/>
    <lineage>
        <taxon>Bacteria</taxon>
        <taxon>Pseudomonadati</taxon>
        <taxon>Pseudomonadota</taxon>
        <taxon>Betaproteobacteria</taxon>
        <taxon>Nitrosomonadales</taxon>
        <taxon>Sulfuricellaceae</taxon>
        <taxon>Sulfuriferula</taxon>
    </lineage>
</organism>
<dbReference type="AlphaFoldDB" id="A0A512L8B4"/>
<name>A0A512L8B4_9PROT</name>